<keyword evidence="4 6" id="KW-0472">Membrane</keyword>
<name>A0A2D2ASL3_9CAUL</name>
<dbReference type="Proteomes" id="UP000228945">
    <property type="component" value="Chromosome"/>
</dbReference>
<proteinExistence type="predicted"/>
<feature type="compositionally biased region" description="Pro residues" evidence="5">
    <location>
        <begin position="486"/>
        <end position="497"/>
    </location>
</feature>
<keyword evidence="9" id="KW-1185">Reference proteome</keyword>
<dbReference type="Gene3D" id="1.25.40.10">
    <property type="entry name" value="Tetratricopeptide repeat domain"/>
    <property type="match status" value="1"/>
</dbReference>
<evidence type="ECO:0000259" key="7">
    <source>
        <dbReference type="Pfam" id="PF07219"/>
    </source>
</evidence>
<dbReference type="InterPro" id="IPR011990">
    <property type="entry name" value="TPR-like_helical_dom_sf"/>
</dbReference>
<evidence type="ECO:0000313" key="8">
    <source>
        <dbReference type="EMBL" id="ATQ41000.1"/>
    </source>
</evidence>
<dbReference type="GO" id="GO:0016020">
    <property type="term" value="C:membrane"/>
    <property type="evidence" value="ECO:0007669"/>
    <property type="project" value="UniProtKB-SubCell"/>
</dbReference>
<evidence type="ECO:0000256" key="1">
    <source>
        <dbReference type="ARBA" id="ARBA00004370"/>
    </source>
</evidence>
<dbReference type="EMBL" id="CP024201">
    <property type="protein sequence ID" value="ATQ41000.1"/>
    <property type="molecule type" value="Genomic_DNA"/>
</dbReference>
<dbReference type="RefSeq" id="WP_099620257.1">
    <property type="nucleotide sequence ID" value="NZ_CP024201.1"/>
</dbReference>
<dbReference type="AlphaFoldDB" id="A0A2D2ASL3"/>
<dbReference type="SUPFAM" id="SSF48452">
    <property type="entry name" value="TPR-like"/>
    <property type="match status" value="1"/>
</dbReference>
<evidence type="ECO:0000256" key="5">
    <source>
        <dbReference type="SAM" id="MobiDB-lite"/>
    </source>
</evidence>
<evidence type="ECO:0000256" key="3">
    <source>
        <dbReference type="ARBA" id="ARBA00022989"/>
    </source>
</evidence>
<keyword evidence="3 6" id="KW-1133">Transmembrane helix</keyword>
<evidence type="ECO:0000256" key="4">
    <source>
        <dbReference type="ARBA" id="ARBA00023136"/>
    </source>
</evidence>
<dbReference type="OrthoDB" id="9798343at2"/>
<dbReference type="InterPro" id="IPR010817">
    <property type="entry name" value="HemY_N"/>
</dbReference>
<feature type="domain" description="HemY N-terminal" evidence="7">
    <location>
        <begin position="26"/>
        <end position="133"/>
    </location>
</feature>
<reference evidence="8 9" key="1">
    <citation type="submission" date="2017-10" db="EMBL/GenBank/DDBJ databases">
        <title>Genome sequence of Caulobacter mirabilis FWC38.</title>
        <authorList>
            <person name="Fiebig A."/>
            <person name="Crosson S."/>
        </authorList>
    </citation>
    <scope>NUCLEOTIDE SEQUENCE [LARGE SCALE GENOMIC DNA]</scope>
    <source>
        <strain evidence="8 9">FWC 38</strain>
    </source>
</reference>
<protein>
    <submittedName>
        <fullName evidence="8">Heme biosynthesis protein HemY</fullName>
    </submittedName>
</protein>
<dbReference type="Pfam" id="PF07219">
    <property type="entry name" value="HemY_N"/>
    <property type="match status" value="1"/>
</dbReference>
<feature type="region of interest" description="Disordered" evidence="5">
    <location>
        <begin position="464"/>
        <end position="511"/>
    </location>
</feature>
<evidence type="ECO:0000256" key="2">
    <source>
        <dbReference type="ARBA" id="ARBA00022692"/>
    </source>
</evidence>
<evidence type="ECO:0000256" key="6">
    <source>
        <dbReference type="SAM" id="Phobius"/>
    </source>
</evidence>
<feature type="transmembrane region" description="Helical" evidence="6">
    <location>
        <begin position="44"/>
        <end position="66"/>
    </location>
</feature>
<sequence>MIRAAIVIFLIAAVGVTALALLGDAGEAHLIWRGWRVDMTAAAAALLVLFVSLLATIFWSGVKWIFEAPRRAAKARAETRRKQGAEVLARGFLAAAAGDGSEARRLAQKSAELADDAPALVRVLAAQSAEAAGDLPAAKAAYSAMLGFPEMRLAGLKGLMQTALAEGDREAALRHAQSAYGLAKTARWAWRALLEARLEAGDWAAALELIAGAQDRKIVSPIVADRTRAALLAASAASFETSPDERARGQAESYALQAVKLKPDFAPGVVMAARLLADNGKGGKASSLIETAWKSAPHPALWLAYRDLKTRETPRERSRRLAALAALNPDVRESRILGVEQALIAGDVPAARAGAKALESEPLTRRLAGLQARAANAAGAVDEARAWVARGVAAPQEPDWSDLDPEGRAFAYRPEDWTRLVATYGETGELIHPRLERAERSISDLPELPAAYVESTAFVRAAEGETPIMPIPDDPGVLDYARPAADEPPPPPRPPSAPRRRRLASASRPAK</sequence>
<comment type="subcellular location">
    <subcellularLocation>
        <location evidence="1">Membrane</location>
    </subcellularLocation>
</comment>
<dbReference type="KEGG" id="cmb:CSW64_00560"/>
<keyword evidence="2 6" id="KW-0812">Transmembrane</keyword>
<organism evidence="8 9">
    <name type="scientific">Caulobacter mirabilis</name>
    <dbReference type="NCBI Taxonomy" id="69666"/>
    <lineage>
        <taxon>Bacteria</taxon>
        <taxon>Pseudomonadati</taxon>
        <taxon>Pseudomonadota</taxon>
        <taxon>Alphaproteobacteria</taxon>
        <taxon>Caulobacterales</taxon>
        <taxon>Caulobacteraceae</taxon>
        <taxon>Caulobacter</taxon>
    </lineage>
</organism>
<evidence type="ECO:0000313" key="9">
    <source>
        <dbReference type="Proteomes" id="UP000228945"/>
    </source>
</evidence>
<accession>A0A2D2ASL3</accession>
<gene>
    <name evidence="8" type="ORF">CSW64_00560</name>
</gene>